<organism evidence="1 2">
    <name type="scientific">Romanomermis culicivorax</name>
    <name type="common">Nematode worm</name>
    <dbReference type="NCBI Taxonomy" id="13658"/>
    <lineage>
        <taxon>Eukaryota</taxon>
        <taxon>Metazoa</taxon>
        <taxon>Ecdysozoa</taxon>
        <taxon>Nematoda</taxon>
        <taxon>Enoplea</taxon>
        <taxon>Dorylaimia</taxon>
        <taxon>Mermithida</taxon>
        <taxon>Mermithoidea</taxon>
        <taxon>Mermithidae</taxon>
        <taxon>Romanomermis</taxon>
    </lineage>
</organism>
<dbReference type="WBParaSite" id="nRc.2.0.1.t16503-RA">
    <property type="protein sequence ID" value="nRc.2.0.1.t16503-RA"/>
    <property type="gene ID" value="nRc.2.0.1.g16503"/>
</dbReference>
<evidence type="ECO:0000313" key="1">
    <source>
        <dbReference type="Proteomes" id="UP000887565"/>
    </source>
</evidence>
<accession>A0A915IQN5</accession>
<protein>
    <submittedName>
        <fullName evidence="2">Uncharacterized protein</fullName>
    </submittedName>
</protein>
<dbReference type="AlphaFoldDB" id="A0A915IQN5"/>
<keyword evidence="1" id="KW-1185">Reference proteome</keyword>
<name>A0A915IQN5_ROMCU</name>
<evidence type="ECO:0000313" key="2">
    <source>
        <dbReference type="WBParaSite" id="nRc.2.0.1.t16503-RA"/>
    </source>
</evidence>
<sequence length="94" mass="9858">MWAGPITSVGCVGTRMTKITATTVGGVVIGDGASRMLSPKIGITVCAKSMKGAPLKIKQQLSGAEMAAAEKANTIMDGAETACAEMYQRRTRWH</sequence>
<proteinExistence type="predicted"/>
<reference evidence="2" key="1">
    <citation type="submission" date="2022-11" db="UniProtKB">
        <authorList>
            <consortium name="WormBaseParasite"/>
        </authorList>
    </citation>
    <scope>IDENTIFICATION</scope>
</reference>
<dbReference type="Proteomes" id="UP000887565">
    <property type="component" value="Unplaced"/>
</dbReference>